<name>A0A067Q3T6_9AGAM</name>
<keyword evidence="3" id="KW-1185">Reference proteome</keyword>
<dbReference type="EMBL" id="KL197712">
    <property type="protein sequence ID" value="KDQ61644.1"/>
    <property type="molecule type" value="Genomic_DNA"/>
</dbReference>
<protein>
    <submittedName>
        <fullName evidence="2">Uncharacterized protein</fullName>
    </submittedName>
</protein>
<sequence length="251" mass="27478">MKALLKTKGLWGLVSGTLPCPTPAVEGTPTGDEKEEFFRVWKAKEEEMTRLLWLALEDGQKVHVKGKEDDAVEFGSIRKLPDQFLTSLMACTDKGMQDLKALHPSDYTIKKLDTELLHSMALICTLPAEYATFVSSLLLLSDLDLKKLQATFQSEETQHLSCSTDSTSSLAFRASTTSHIAQKPAASMSDSHCTFCDGFGHLELVHFKKEDVLKLAKGETSKRHKKGCRGGAKGARAMEAAGKQGETGTQI</sequence>
<dbReference type="InParanoid" id="A0A067Q3T6"/>
<accession>A0A067Q3T6</accession>
<organism evidence="2 3">
    <name type="scientific">Jaapia argillacea MUCL 33604</name>
    <dbReference type="NCBI Taxonomy" id="933084"/>
    <lineage>
        <taxon>Eukaryota</taxon>
        <taxon>Fungi</taxon>
        <taxon>Dikarya</taxon>
        <taxon>Basidiomycota</taxon>
        <taxon>Agaricomycotina</taxon>
        <taxon>Agaricomycetes</taxon>
        <taxon>Agaricomycetidae</taxon>
        <taxon>Jaapiales</taxon>
        <taxon>Jaapiaceae</taxon>
        <taxon>Jaapia</taxon>
    </lineage>
</organism>
<reference evidence="3" key="1">
    <citation type="journal article" date="2014" name="Proc. Natl. Acad. Sci. U.S.A.">
        <title>Extensive sampling of basidiomycete genomes demonstrates inadequacy of the white-rot/brown-rot paradigm for wood decay fungi.</title>
        <authorList>
            <person name="Riley R."/>
            <person name="Salamov A.A."/>
            <person name="Brown D.W."/>
            <person name="Nagy L.G."/>
            <person name="Floudas D."/>
            <person name="Held B.W."/>
            <person name="Levasseur A."/>
            <person name="Lombard V."/>
            <person name="Morin E."/>
            <person name="Otillar R."/>
            <person name="Lindquist E.A."/>
            <person name="Sun H."/>
            <person name="LaButti K.M."/>
            <person name="Schmutz J."/>
            <person name="Jabbour D."/>
            <person name="Luo H."/>
            <person name="Baker S.E."/>
            <person name="Pisabarro A.G."/>
            <person name="Walton J.D."/>
            <person name="Blanchette R.A."/>
            <person name="Henrissat B."/>
            <person name="Martin F."/>
            <person name="Cullen D."/>
            <person name="Hibbett D.S."/>
            <person name="Grigoriev I.V."/>
        </authorList>
    </citation>
    <scope>NUCLEOTIDE SEQUENCE [LARGE SCALE GENOMIC DNA]</scope>
    <source>
        <strain evidence="3">MUCL 33604</strain>
    </source>
</reference>
<proteinExistence type="predicted"/>
<feature type="region of interest" description="Disordered" evidence="1">
    <location>
        <begin position="224"/>
        <end position="251"/>
    </location>
</feature>
<evidence type="ECO:0000313" key="3">
    <source>
        <dbReference type="Proteomes" id="UP000027265"/>
    </source>
</evidence>
<gene>
    <name evidence="2" type="ORF">JAAARDRAFT_190380</name>
</gene>
<evidence type="ECO:0000313" key="2">
    <source>
        <dbReference type="EMBL" id="KDQ61644.1"/>
    </source>
</evidence>
<dbReference type="STRING" id="933084.A0A067Q3T6"/>
<dbReference type="HOGENOM" id="CLU_1107275_0_0_1"/>
<dbReference type="OrthoDB" id="3223501at2759"/>
<evidence type="ECO:0000256" key="1">
    <source>
        <dbReference type="SAM" id="MobiDB-lite"/>
    </source>
</evidence>
<dbReference type="Proteomes" id="UP000027265">
    <property type="component" value="Unassembled WGS sequence"/>
</dbReference>
<dbReference type="AlphaFoldDB" id="A0A067Q3T6"/>